<name>A0A6N8CNS9_9BACI</name>
<dbReference type="UniPathway" id="UPA00537">
    <property type="reaction ID" value="UER00594"/>
</dbReference>
<dbReference type="InterPro" id="IPR004562">
    <property type="entry name" value="LipoylTrfase_LipoateP_Ligase"/>
</dbReference>
<dbReference type="EMBL" id="WNHB01000001">
    <property type="protein sequence ID" value="MTT30505.1"/>
    <property type="molecule type" value="Genomic_DNA"/>
</dbReference>
<evidence type="ECO:0000313" key="9">
    <source>
        <dbReference type="EMBL" id="MTT30505.1"/>
    </source>
</evidence>
<dbReference type="InterPro" id="IPR019491">
    <property type="entry name" value="Lipoate_protein_ligase_C"/>
</dbReference>
<dbReference type="SUPFAM" id="SSF55681">
    <property type="entry name" value="Class II aaRS and biotin synthetases"/>
    <property type="match status" value="1"/>
</dbReference>
<reference evidence="9 10" key="1">
    <citation type="submission" date="2019-11" db="EMBL/GenBank/DDBJ databases">
        <title>Terrilactibacillus tamarindus sp. nov. BCM23-1 isolated from bark of Tamarindus indica.</title>
        <authorList>
            <person name="Kingkaew E."/>
            <person name="Tanasupawat S."/>
        </authorList>
    </citation>
    <scope>NUCLEOTIDE SEQUENCE [LARGE SCALE GENOMIC DNA]</scope>
    <source>
        <strain evidence="9 10">BCM23-1</strain>
    </source>
</reference>
<dbReference type="PANTHER" id="PTHR12561">
    <property type="entry name" value="LIPOATE-PROTEIN LIGASE"/>
    <property type="match status" value="1"/>
</dbReference>
<dbReference type="GO" id="GO:0005524">
    <property type="term" value="F:ATP binding"/>
    <property type="evidence" value="ECO:0007669"/>
    <property type="project" value="UniProtKB-KW"/>
</dbReference>
<comment type="pathway">
    <text evidence="1">Protein modification; protein lipoylation via exogenous pathway; protein N(6)-(lipoyl)lysine from lipoate: step 2/2.</text>
</comment>
<evidence type="ECO:0000256" key="5">
    <source>
        <dbReference type="ARBA" id="ARBA00022741"/>
    </source>
</evidence>
<dbReference type="RefSeq" id="WP_155215749.1">
    <property type="nucleotide sequence ID" value="NZ_WNHB01000001.1"/>
</dbReference>
<keyword evidence="10" id="KW-1185">Reference proteome</keyword>
<dbReference type="GO" id="GO:0009249">
    <property type="term" value="P:protein lipoylation"/>
    <property type="evidence" value="ECO:0007669"/>
    <property type="project" value="InterPro"/>
</dbReference>
<evidence type="ECO:0000256" key="1">
    <source>
        <dbReference type="ARBA" id="ARBA00005085"/>
    </source>
</evidence>
<dbReference type="FunFam" id="3.30.930.10:FF:000072">
    <property type="entry name" value="Lipoate--protein ligase"/>
    <property type="match status" value="1"/>
</dbReference>
<keyword evidence="5" id="KW-0547">Nucleotide-binding</keyword>
<evidence type="ECO:0000256" key="6">
    <source>
        <dbReference type="ARBA" id="ARBA00022840"/>
    </source>
</evidence>
<organism evidence="9 10">
    <name type="scientific">Terrilactibacillus tamarindi</name>
    <dbReference type="NCBI Taxonomy" id="2599694"/>
    <lineage>
        <taxon>Bacteria</taxon>
        <taxon>Bacillati</taxon>
        <taxon>Bacillota</taxon>
        <taxon>Bacilli</taxon>
        <taxon>Bacillales</taxon>
        <taxon>Bacillaceae</taxon>
        <taxon>Terrilactibacillus</taxon>
    </lineage>
</organism>
<evidence type="ECO:0000256" key="7">
    <source>
        <dbReference type="ARBA" id="ARBA00048037"/>
    </source>
</evidence>
<evidence type="ECO:0000313" key="10">
    <source>
        <dbReference type="Proteomes" id="UP000440978"/>
    </source>
</evidence>
<dbReference type="EC" id="6.3.1.20" evidence="3"/>
<keyword evidence="4 9" id="KW-0436">Ligase</keyword>
<dbReference type="InterPro" id="IPR004143">
    <property type="entry name" value="BPL_LPL_catalytic"/>
</dbReference>
<dbReference type="GO" id="GO:0017118">
    <property type="term" value="F:lipoyltransferase activity"/>
    <property type="evidence" value="ECO:0007669"/>
    <property type="project" value="TreeGrafter"/>
</dbReference>
<comment type="pathway">
    <text evidence="2">Protein modification; protein lipoylation via exogenous pathway; protein N(6)-(lipoyl)lysine from lipoate: step 1/2.</text>
</comment>
<evidence type="ECO:0000259" key="8">
    <source>
        <dbReference type="PROSITE" id="PS51733"/>
    </source>
</evidence>
<comment type="catalytic activity">
    <reaction evidence="7">
        <text>L-lysyl-[lipoyl-carrier protein] + (R)-lipoate + ATP = N(6)-[(R)-lipoyl]-L-lysyl-[lipoyl-carrier protein] + AMP + diphosphate + H(+)</text>
        <dbReference type="Rhea" id="RHEA:49288"/>
        <dbReference type="Rhea" id="RHEA-COMP:10500"/>
        <dbReference type="Rhea" id="RHEA-COMP:10502"/>
        <dbReference type="ChEBI" id="CHEBI:15378"/>
        <dbReference type="ChEBI" id="CHEBI:29969"/>
        <dbReference type="ChEBI" id="CHEBI:30616"/>
        <dbReference type="ChEBI" id="CHEBI:33019"/>
        <dbReference type="ChEBI" id="CHEBI:83088"/>
        <dbReference type="ChEBI" id="CHEBI:83099"/>
        <dbReference type="ChEBI" id="CHEBI:456215"/>
        <dbReference type="EC" id="6.3.1.20"/>
    </reaction>
</comment>
<dbReference type="NCBIfam" id="TIGR00545">
    <property type="entry name" value="lipoyltrans"/>
    <property type="match status" value="1"/>
</dbReference>
<keyword evidence="6" id="KW-0067">ATP-binding</keyword>
<dbReference type="GO" id="GO:0005737">
    <property type="term" value="C:cytoplasm"/>
    <property type="evidence" value="ECO:0007669"/>
    <property type="project" value="TreeGrafter"/>
</dbReference>
<dbReference type="Gene3D" id="3.30.390.50">
    <property type="entry name" value="CO dehydrogenase flavoprotein, C-terminal domain"/>
    <property type="match status" value="1"/>
</dbReference>
<dbReference type="AlphaFoldDB" id="A0A6N8CNS9"/>
<dbReference type="InterPro" id="IPR045864">
    <property type="entry name" value="aa-tRNA-synth_II/BPL/LPL"/>
</dbReference>
<dbReference type="Pfam" id="PF10437">
    <property type="entry name" value="Lip_prot_lig_C"/>
    <property type="match status" value="1"/>
</dbReference>
<dbReference type="PANTHER" id="PTHR12561:SF3">
    <property type="entry name" value="LIPOYLTRANSFERASE 1, MITOCHONDRIAL"/>
    <property type="match status" value="1"/>
</dbReference>
<proteinExistence type="predicted"/>
<evidence type="ECO:0000256" key="2">
    <source>
        <dbReference type="ARBA" id="ARBA00005124"/>
    </source>
</evidence>
<dbReference type="OrthoDB" id="9788148at2"/>
<dbReference type="SUPFAM" id="SSF82649">
    <property type="entry name" value="SufE/NifU"/>
    <property type="match status" value="1"/>
</dbReference>
<evidence type="ECO:0000256" key="3">
    <source>
        <dbReference type="ARBA" id="ARBA00012367"/>
    </source>
</evidence>
<accession>A0A6N8CNS9</accession>
<dbReference type="Pfam" id="PF21948">
    <property type="entry name" value="LplA-B_cat"/>
    <property type="match status" value="1"/>
</dbReference>
<gene>
    <name evidence="9" type="ORF">GMB86_00565</name>
</gene>
<dbReference type="Proteomes" id="UP000440978">
    <property type="component" value="Unassembled WGS sequence"/>
</dbReference>
<comment type="caution">
    <text evidence="9">The sequence shown here is derived from an EMBL/GenBank/DDBJ whole genome shotgun (WGS) entry which is preliminary data.</text>
</comment>
<dbReference type="CDD" id="cd16443">
    <property type="entry name" value="LplA"/>
    <property type="match status" value="1"/>
</dbReference>
<feature type="domain" description="BPL/LPL catalytic" evidence="8">
    <location>
        <begin position="27"/>
        <end position="214"/>
    </location>
</feature>
<dbReference type="Gene3D" id="3.30.930.10">
    <property type="entry name" value="Bira Bifunctional Protein, Domain 2"/>
    <property type="match status" value="1"/>
</dbReference>
<protein>
    <recommendedName>
        <fullName evidence="3">lipoate--protein ligase</fullName>
        <ecNumber evidence="3">6.3.1.20</ecNumber>
    </recommendedName>
</protein>
<dbReference type="PROSITE" id="PS51733">
    <property type="entry name" value="BPL_LPL_CATALYTIC"/>
    <property type="match status" value="1"/>
</dbReference>
<evidence type="ECO:0000256" key="4">
    <source>
        <dbReference type="ARBA" id="ARBA00022598"/>
    </source>
</evidence>
<dbReference type="GO" id="GO:0016979">
    <property type="term" value="F:lipoate-protein ligase activity"/>
    <property type="evidence" value="ECO:0007669"/>
    <property type="project" value="UniProtKB-EC"/>
</dbReference>
<sequence length="328" mass="37806">MKYIDNKDNLDIAVSFAIEEFALTELDPNETYFLFYRMKPTVIVGKNQNTVEEINMNYVKSHHVNVIRRLSGGGAVYNDEGNLSFSFITKDDGNSFSNYRKFTDPIVRALHQFGVNASFQGRNDLVVDGKKISGNAQFATKGRIFSHGTLLFDVNLDNVAKALNPDIEKFESKGIKSVRSRVVNIRELMSKDMDILEFKQHLLNKIFEEEGGMSEYKLSKKEWEKIYEIADKRYRNWDWVYGRSPEFNVKYSKRFSGGRVDIRLNVKKGYISSAKIFGDFFAVGDISELEEMLKGLKYTDEDIKAVFNKIDTNYYFGSITKEDILSML</sequence>